<evidence type="ECO:0000256" key="9">
    <source>
        <dbReference type="ARBA" id="ARBA00079301"/>
    </source>
</evidence>
<dbReference type="Pfam" id="PF01112">
    <property type="entry name" value="Asparaginase_2"/>
    <property type="match status" value="1"/>
</dbReference>
<dbReference type="InterPro" id="IPR029055">
    <property type="entry name" value="Ntn_hydrolases_N"/>
</dbReference>
<dbReference type="FunFam" id="3.60.20.30:FF:000003">
    <property type="entry name" value="N(4)-(Beta-N-acetylglucosaminyl)-L-asparaginase isoform X1"/>
    <property type="match status" value="1"/>
</dbReference>
<evidence type="ECO:0000256" key="8">
    <source>
        <dbReference type="ARBA" id="ARBA00078726"/>
    </source>
</evidence>
<dbReference type="Gene3D" id="3.60.20.30">
    <property type="entry name" value="(Glycosyl)asparaginase"/>
    <property type="match status" value="1"/>
</dbReference>
<feature type="binding site" evidence="11">
    <location>
        <begin position="262"/>
        <end position="265"/>
    </location>
    <ligand>
        <name>substrate</name>
    </ligand>
</feature>
<reference evidence="13 14" key="1">
    <citation type="submission" date="2016-03" db="EMBL/GenBank/DDBJ databases">
        <title>Trachymyrmex septentrionalis WGS genome.</title>
        <authorList>
            <person name="Nygaard S."/>
            <person name="Hu H."/>
            <person name="Boomsma J."/>
            <person name="Zhang G."/>
        </authorList>
    </citation>
    <scope>NUCLEOTIDE SEQUENCE [LARGE SCALE GENOMIC DNA]</scope>
    <source>
        <strain evidence="13">Tsep2-gDNA-1</strain>
        <tissue evidence="13">Whole body</tissue>
    </source>
</reference>
<dbReference type="EC" id="3.5.1.26" evidence="7"/>
<feature type="chain" id="PRO_5008271190" description="N(4)-(beta-N-acetylglucosaminyl)-L-asparaginase" evidence="12">
    <location>
        <begin position="24"/>
        <end position="354"/>
    </location>
</feature>
<comment type="catalytic activity">
    <reaction evidence="5">
        <text>N(4)-(beta-N-acetyl-D-glucosaminyl)-L-asparagine + H2O = N-acetyl-beta-D-glucosaminylamine + L-aspartate + H(+)</text>
        <dbReference type="Rhea" id="RHEA:11544"/>
        <dbReference type="ChEBI" id="CHEBI:15377"/>
        <dbReference type="ChEBI" id="CHEBI:15378"/>
        <dbReference type="ChEBI" id="CHEBI:15947"/>
        <dbReference type="ChEBI" id="CHEBI:29991"/>
        <dbReference type="ChEBI" id="CHEBI:58080"/>
        <dbReference type="EC" id="3.5.1.26"/>
    </reaction>
</comment>
<dbReference type="GO" id="GO:0008233">
    <property type="term" value="F:peptidase activity"/>
    <property type="evidence" value="ECO:0007669"/>
    <property type="project" value="UniProtKB-KW"/>
</dbReference>
<keyword evidence="4" id="KW-0068">Autocatalytic cleavage</keyword>
<dbReference type="SUPFAM" id="SSF56235">
    <property type="entry name" value="N-terminal nucleophile aminohydrolases (Ntn hydrolases)"/>
    <property type="match status" value="1"/>
</dbReference>
<evidence type="ECO:0000256" key="12">
    <source>
        <dbReference type="SAM" id="SignalP"/>
    </source>
</evidence>
<evidence type="ECO:0000256" key="6">
    <source>
        <dbReference type="ARBA" id="ARBA00053295"/>
    </source>
</evidence>
<proteinExistence type="inferred from homology"/>
<evidence type="ECO:0000256" key="4">
    <source>
        <dbReference type="ARBA" id="ARBA00022813"/>
    </source>
</evidence>
<evidence type="ECO:0000313" key="14">
    <source>
        <dbReference type="Proteomes" id="UP000078541"/>
    </source>
</evidence>
<evidence type="ECO:0000256" key="3">
    <source>
        <dbReference type="ARBA" id="ARBA00022801"/>
    </source>
</evidence>
<keyword evidence="3" id="KW-0378">Hydrolase</keyword>
<dbReference type="CDD" id="cd04513">
    <property type="entry name" value="Glycosylasparaginase"/>
    <property type="match status" value="1"/>
</dbReference>
<comment type="function">
    <text evidence="6">Cleaves the GlcNAc-Asn bond which joins oligosaccharides to the peptide of asparagine-linked glycoproteins.</text>
</comment>
<dbReference type="GO" id="GO:0006508">
    <property type="term" value="P:proteolysis"/>
    <property type="evidence" value="ECO:0007669"/>
    <property type="project" value="UniProtKB-KW"/>
</dbReference>
<accession>A0A195F426</accession>
<sequence>MKLVSFARILLLFEICSFVNVIAVQTFASKNNFPIVVVTWDYKYAMRRAWHAVYSLNGTALDAIEAGCSLCESDIPQCKKTVGFGGSPDESGETTLDAMIMDGSMDVGAVGGLRNVRNAISVARKVLKQTKHSLIVGDSATQFAINMGFKNMSLQTNETKQIWKQWKSKKCQPNFPKNVMPKPAKSCGPYRMIEDIGSSRNMPVGSEENHDSIGILAIDSKGRTAAGTSTNGFMFKIPGRVGDASIAGAGAPDQRVGAAASTGDGDIIMRFLPSFLAVEEMRHGASPMEAAKKAIDRITGHYRNFFGAVIALNKKGKYGAACNGMWKFPYYVATPTLDLRLHFVPCTNYNFSNN</sequence>
<evidence type="ECO:0000256" key="1">
    <source>
        <dbReference type="ARBA" id="ARBA00010872"/>
    </source>
</evidence>
<keyword evidence="12" id="KW-0732">Signal</keyword>
<evidence type="ECO:0000313" key="13">
    <source>
        <dbReference type="EMBL" id="KYN34922.1"/>
    </source>
</evidence>
<dbReference type="Proteomes" id="UP000078541">
    <property type="component" value="Unassembled WGS sequence"/>
</dbReference>
<dbReference type="InterPro" id="IPR000246">
    <property type="entry name" value="Peptidase_T2"/>
</dbReference>
<dbReference type="PANTHER" id="PTHR10188:SF6">
    <property type="entry name" value="N(4)-(BETA-N-ACETYLGLUCOSAMINYL)-L-ASPARAGINASE"/>
    <property type="match status" value="1"/>
</dbReference>
<name>A0A195F426_9HYME</name>
<evidence type="ECO:0000256" key="7">
    <source>
        <dbReference type="ARBA" id="ARBA00066729"/>
    </source>
</evidence>
<dbReference type="GO" id="GO:0005764">
    <property type="term" value="C:lysosome"/>
    <property type="evidence" value="ECO:0007669"/>
    <property type="project" value="TreeGrafter"/>
</dbReference>
<dbReference type="PANTHER" id="PTHR10188">
    <property type="entry name" value="L-ASPARAGINASE"/>
    <property type="match status" value="1"/>
</dbReference>
<protein>
    <recommendedName>
        <fullName evidence="7">N(4)-(beta-N-acetylglucosaminyl)-L-asparaginase</fullName>
        <ecNumber evidence="7">3.5.1.26</ecNumber>
    </recommendedName>
    <alternativeName>
        <fullName evidence="9">Aspartylglucosaminidase</fullName>
    </alternativeName>
    <alternativeName>
        <fullName evidence="8">Glycosylasparaginase</fullName>
    </alternativeName>
    <alternativeName>
        <fullName evidence="10">N4-(N-acetyl-beta-glucosaminyl)-L-asparagine amidase</fullName>
    </alternativeName>
</protein>
<feature type="signal peptide" evidence="12">
    <location>
        <begin position="1"/>
        <end position="23"/>
    </location>
</feature>
<gene>
    <name evidence="13" type="ORF">ALC56_10890</name>
</gene>
<dbReference type="STRING" id="34720.A0A195F426"/>
<keyword evidence="14" id="KW-1185">Reference proteome</keyword>
<dbReference type="GO" id="GO:0003948">
    <property type="term" value="F:N4-(beta-N-acetylglucosaminyl)-L-asparaginase activity"/>
    <property type="evidence" value="ECO:0007669"/>
    <property type="project" value="UniProtKB-EC"/>
</dbReference>
<evidence type="ECO:0000256" key="11">
    <source>
        <dbReference type="PIRSR" id="PIRSR600246-2"/>
    </source>
</evidence>
<dbReference type="EMBL" id="KQ981855">
    <property type="protein sequence ID" value="KYN34922.1"/>
    <property type="molecule type" value="Genomic_DNA"/>
</dbReference>
<evidence type="ECO:0000256" key="5">
    <source>
        <dbReference type="ARBA" id="ARBA00050421"/>
    </source>
</evidence>
<keyword evidence="2" id="KW-0645">Protease</keyword>
<organism evidence="13 14">
    <name type="scientific">Trachymyrmex septentrionalis</name>
    <dbReference type="NCBI Taxonomy" id="34720"/>
    <lineage>
        <taxon>Eukaryota</taxon>
        <taxon>Metazoa</taxon>
        <taxon>Ecdysozoa</taxon>
        <taxon>Arthropoda</taxon>
        <taxon>Hexapoda</taxon>
        <taxon>Insecta</taxon>
        <taxon>Pterygota</taxon>
        <taxon>Neoptera</taxon>
        <taxon>Endopterygota</taxon>
        <taxon>Hymenoptera</taxon>
        <taxon>Apocrita</taxon>
        <taxon>Aculeata</taxon>
        <taxon>Formicoidea</taxon>
        <taxon>Formicidae</taxon>
        <taxon>Myrmicinae</taxon>
        <taxon>Trachymyrmex</taxon>
    </lineage>
</organism>
<comment type="similarity">
    <text evidence="1">Belongs to the Ntn-hydrolase family.</text>
</comment>
<feature type="binding site" evidence="11">
    <location>
        <begin position="240"/>
        <end position="243"/>
    </location>
    <ligand>
        <name>substrate</name>
    </ligand>
</feature>
<dbReference type="AlphaFoldDB" id="A0A195F426"/>
<evidence type="ECO:0000256" key="2">
    <source>
        <dbReference type="ARBA" id="ARBA00022670"/>
    </source>
</evidence>
<evidence type="ECO:0000256" key="10">
    <source>
        <dbReference type="ARBA" id="ARBA00080645"/>
    </source>
</evidence>